<evidence type="ECO:0000313" key="13">
    <source>
        <dbReference type="Proteomes" id="UP000694890"/>
    </source>
</evidence>
<name>A0AAJ7PLX5_LATCA</name>
<feature type="coiled-coil region" evidence="10">
    <location>
        <begin position="306"/>
        <end position="333"/>
    </location>
</feature>
<dbReference type="GeneID" id="108883121"/>
<feature type="compositionally biased region" description="Acidic residues" evidence="11">
    <location>
        <begin position="1"/>
        <end position="10"/>
    </location>
</feature>
<dbReference type="KEGG" id="lcf:108883121"/>
<evidence type="ECO:0000259" key="12">
    <source>
        <dbReference type="PROSITE" id="PS50238"/>
    </source>
</evidence>
<dbReference type="GO" id="GO:0005858">
    <property type="term" value="C:axonemal dynein complex"/>
    <property type="evidence" value="ECO:0007669"/>
    <property type="project" value="InterPro"/>
</dbReference>
<dbReference type="Pfam" id="PF14775">
    <property type="entry name" value="NYD-SP28_assoc"/>
    <property type="match status" value="1"/>
</dbReference>
<dbReference type="RefSeq" id="XP_018531537.1">
    <property type="nucleotide sequence ID" value="XM_018676021.1"/>
</dbReference>
<reference evidence="14" key="1">
    <citation type="submission" date="2025-08" db="UniProtKB">
        <authorList>
            <consortium name="RefSeq"/>
        </authorList>
    </citation>
    <scope>IDENTIFICATION</scope>
    <source>
        <tissue evidence="14">Brain</tissue>
    </source>
</reference>
<dbReference type="InterPro" id="IPR039505">
    <property type="entry name" value="DRC1/2_N"/>
</dbReference>
<dbReference type="GO" id="GO:0060285">
    <property type="term" value="P:cilium-dependent cell motility"/>
    <property type="evidence" value="ECO:0007669"/>
    <property type="project" value="TreeGrafter"/>
</dbReference>
<protein>
    <recommendedName>
        <fullName evidence="3">Dynein regulatory complex protein 1</fullName>
    </recommendedName>
    <alternativeName>
        <fullName evidence="8">Coiled-coil domain-containing protein 164</fullName>
    </alternativeName>
</protein>
<dbReference type="GO" id="GO:0070286">
    <property type="term" value="P:axonemal dynein complex assembly"/>
    <property type="evidence" value="ECO:0007669"/>
    <property type="project" value="InterPro"/>
</dbReference>
<evidence type="ECO:0000256" key="6">
    <source>
        <dbReference type="ARBA" id="ARBA00023069"/>
    </source>
</evidence>
<proteinExistence type="inferred from homology"/>
<dbReference type="Pfam" id="PF14772">
    <property type="entry name" value="NYD-SP28"/>
    <property type="match status" value="1"/>
</dbReference>
<dbReference type="InterPro" id="IPR029440">
    <property type="entry name" value="DRC1_C"/>
</dbReference>
<feature type="coiled-coil region" evidence="10">
    <location>
        <begin position="166"/>
        <end position="255"/>
    </location>
</feature>
<comment type="similarity">
    <text evidence="2">Belongs to the DRC1 family.</text>
</comment>
<evidence type="ECO:0000256" key="7">
    <source>
        <dbReference type="ARBA" id="ARBA00023273"/>
    </source>
</evidence>
<dbReference type="InterPro" id="IPR000198">
    <property type="entry name" value="RhoGAP_dom"/>
</dbReference>
<evidence type="ECO:0000256" key="4">
    <source>
        <dbReference type="ARBA" id="ARBA00022846"/>
    </source>
</evidence>
<dbReference type="PANTHER" id="PTHR21625:SF1">
    <property type="entry name" value="DYNEIN REGULATORY COMPLEX PROTEIN 1"/>
    <property type="match status" value="1"/>
</dbReference>
<organism evidence="13 14">
    <name type="scientific">Lates calcarifer</name>
    <name type="common">Barramundi</name>
    <name type="synonym">Holocentrus calcarifer</name>
    <dbReference type="NCBI Taxonomy" id="8187"/>
    <lineage>
        <taxon>Eukaryota</taxon>
        <taxon>Metazoa</taxon>
        <taxon>Chordata</taxon>
        <taxon>Craniata</taxon>
        <taxon>Vertebrata</taxon>
        <taxon>Euteleostomi</taxon>
        <taxon>Actinopterygii</taxon>
        <taxon>Neopterygii</taxon>
        <taxon>Teleostei</taxon>
        <taxon>Neoteleostei</taxon>
        <taxon>Acanthomorphata</taxon>
        <taxon>Carangaria</taxon>
        <taxon>Carangaria incertae sedis</taxon>
        <taxon>Centropomidae</taxon>
        <taxon>Lates</taxon>
    </lineage>
</organism>
<evidence type="ECO:0000256" key="5">
    <source>
        <dbReference type="ARBA" id="ARBA00023054"/>
    </source>
</evidence>
<feature type="region of interest" description="Disordered" evidence="11">
    <location>
        <begin position="436"/>
        <end position="479"/>
    </location>
</feature>
<dbReference type="GO" id="GO:0007165">
    <property type="term" value="P:signal transduction"/>
    <property type="evidence" value="ECO:0007669"/>
    <property type="project" value="InterPro"/>
</dbReference>
<evidence type="ECO:0000256" key="9">
    <source>
        <dbReference type="ARBA" id="ARBA00046115"/>
    </source>
</evidence>
<evidence type="ECO:0000256" key="10">
    <source>
        <dbReference type="SAM" id="Coils"/>
    </source>
</evidence>
<dbReference type="CTD" id="92749"/>
<keyword evidence="6" id="KW-0969">Cilium</keyword>
<dbReference type="PROSITE" id="PS50238">
    <property type="entry name" value="RHOGAP"/>
    <property type="match status" value="1"/>
</dbReference>
<feature type="region of interest" description="Disordered" evidence="11">
    <location>
        <begin position="1"/>
        <end position="50"/>
    </location>
</feature>
<sequence>MEEADKDPEEASNGVSTKKADEDTSVKVNEELKEEARKSLPQEEEEVEEGEKQIALQRITNLQRDLTSLVTNIQTAADARESMRRTELEEARKIRLEVLENDVKSSQEKFEEITSGWLMAKEKVIPQELQEALNSQQQLCALLVEDKKKLINDLQLELKVGDERYVKDLRKQAEELDLMMERMEDQIKTLTKAYREELAQFERVYQQEREVSLAKDMNEWEREMKELWDKELERLEERRKKVEEYEAKIHRLMLETIDKHCMVQIDQTAKFQVLEREHQQIQGANVIAKLKKIKQRNECDQHSFKLTRMRNRITSLREEMKKIQTRRSNQVKQLKKTSRYLSKECNRNIQQYERIQKKMKHFVVADARVFEEMWLTIEAEMKQQVERVLVIDSLICKQHLGLAWERPPMDFMELSGPIRPQKQACQSSAFRTRQALQGSQGTVGSSGGPGPEAESTEADMHKAGTAAQGESDAEMEEEKLPMETLKKVMELLCDEAGFLMEDKILKLLAPLEKEEQTVVKLGSLLCSFGLEQGDVPRLACFLLKYKEEQRQQTEGVCGEPGESSDRAEAVETMPTSNLTSDLIHPNHILPALKSFLKELMRSRAQGRQRASFLQIEARDRSLDEAYWESMGNIISEDKIKLWEAAENKLKQYLTVLTDISEVAPETESLRQQNTELRMLLQQSLNSRVSTEQEMP</sequence>
<comment type="subcellular location">
    <subcellularLocation>
        <location evidence="1">Cytoplasm</location>
        <location evidence="1">Cytoskeleton</location>
        <location evidence="1">Flagellum axoneme</location>
    </subcellularLocation>
</comment>
<comment type="function">
    <text evidence="9">Component of the nexin-dynein regulatory complex (N-DRC) a key regulator of ciliary/flagellar motility which maintains the alignment and integrity of the distal axoneme and regulates microtubule sliding in motile axonemes. Plays a critical role in the assembly of N-DRC and also stabilizes the assembly of multiple inner dynein arms and radial spokes. Coassembles with CCDC65/DRC2 to form a central scaffold needed for assembly of the N-DRC and its attachment to the outer doublet microtubules.</text>
</comment>
<evidence type="ECO:0000256" key="11">
    <source>
        <dbReference type="SAM" id="MobiDB-lite"/>
    </source>
</evidence>
<keyword evidence="7" id="KW-0966">Cell projection</keyword>
<evidence type="ECO:0000256" key="3">
    <source>
        <dbReference type="ARBA" id="ARBA00013815"/>
    </source>
</evidence>
<dbReference type="GO" id="GO:0003352">
    <property type="term" value="P:regulation of cilium movement"/>
    <property type="evidence" value="ECO:0007669"/>
    <property type="project" value="TreeGrafter"/>
</dbReference>
<keyword evidence="4" id="KW-0282">Flagellum</keyword>
<dbReference type="AlphaFoldDB" id="A0AAJ7PLX5"/>
<feature type="compositionally biased region" description="Basic and acidic residues" evidence="11">
    <location>
        <begin position="18"/>
        <end position="41"/>
    </location>
</feature>
<dbReference type="PANTHER" id="PTHR21625">
    <property type="entry name" value="NYD-SP28 PROTEIN"/>
    <property type="match status" value="1"/>
</dbReference>
<evidence type="ECO:0000256" key="1">
    <source>
        <dbReference type="ARBA" id="ARBA00004611"/>
    </source>
</evidence>
<evidence type="ECO:0000256" key="2">
    <source>
        <dbReference type="ARBA" id="ARBA00009688"/>
    </source>
</evidence>
<evidence type="ECO:0000256" key="8">
    <source>
        <dbReference type="ARBA" id="ARBA00031554"/>
    </source>
</evidence>
<keyword evidence="5 10" id="KW-0175">Coiled coil</keyword>
<accession>A0AAJ7PLX5</accession>
<dbReference type="Proteomes" id="UP000694890">
    <property type="component" value="Linkage group LG7_1"/>
</dbReference>
<feature type="domain" description="Rho-GAP" evidence="12">
    <location>
        <begin position="519"/>
        <end position="695"/>
    </location>
</feature>
<gene>
    <name evidence="14" type="primary">drc1</name>
</gene>
<dbReference type="InterPro" id="IPR039750">
    <property type="entry name" value="DRC1/DRC2"/>
</dbReference>
<evidence type="ECO:0000313" key="14">
    <source>
        <dbReference type="RefSeq" id="XP_018531537.1"/>
    </source>
</evidence>